<feature type="transmembrane region" description="Helical" evidence="1">
    <location>
        <begin position="40"/>
        <end position="61"/>
    </location>
</feature>
<protein>
    <submittedName>
        <fullName evidence="3 4">Uncharacterized protein</fullName>
    </submittedName>
</protein>
<dbReference type="WBParaSite" id="TREG1_84570.2">
    <property type="protein sequence ID" value="TREG1_84570.2"/>
    <property type="gene ID" value="TREG1_84570"/>
</dbReference>
<dbReference type="Proteomes" id="UP000050795">
    <property type="component" value="Unassembled WGS sequence"/>
</dbReference>
<evidence type="ECO:0000313" key="2">
    <source>
        <dbReference type="Proteomes" id="UP000050795"/>
    </source>
</evidence>
<reference evidence="3 4" key="2">
    <citation type="submission" date="2023-11" db="UniProtKB">
        <authorList>
            <consortium name="WormBaseParasite"/>
        </authorList>
    </citation>
    <scope>IDENTIFICATION</scope>
</reference>
<dbReference type="AlphaFoldDB" id="A0AA85K8H8"/>
<feature type="transmembrane region" description="Helical" evidence="1">
    <location>
        <begin position="185"/>
        <end position="206"/>
    </location>
</feature>
<keyword evidence="1" id="KW-1133">Transmembrane helix</keyword>
<dbReference type="WBParaSite" id="TREG1_84570.1">
    <property type="protein sequence ID" value="TREG1_84570.1"/>
    <property type="gene ID" value="TREG1_84570"/>
</dbReference>
<evidence type="ECO:0000256" key="1">
    <source>
        <dbReference type="SAM" id="Phobius"/>
    </source>
</evidence>
<evidence type="ECO:0000313" key="3">
    <source>
        <dbReference type="WBParaSite" id="TREG1_84570.1"/>
    </source>
</evidence>
<proteinExistence type="predicted"/>
<sequence>MSPIKSTLRVIILAGIQIAEFVGFILFLHLFPDFKTKFTAYNYVGFVLLGLAYPLTVSFVSSVKLYGTFPINTILLIINAALLGAGFGLLMYINSLAWTCGFLAGDFVFVCIFLAVGSRIKFFNTTLVYILTVLLAIAVFAISVIAATKKIPWIDDKAVCASIFVLSVLLLLIEGHNMSTEEHTYALAALLIFVTYVIIYYATCLIKLKYLPERPSFVAN</sequence>
<evidence type="ECO:0000313" key="4">
    <source>
        <dbReference type="WBParaSite" id="TREG1_84570.2"/>
    </source>
</evidence>
<organism evidence="2 4">
    <name type="scientific">Trichobilharzia regenti</name>
    <name type="common">Nasal bird schistosome</name>
    <dbReference type="NCBI Taxonomy" id="157069"/>
    <lineage>
        <taxon>Eukaryota</taxon>
        <taxon>Metazoa</taxon>
        <taxon>Spiralia</taxon>
        <taxon>Lophotrochozoa</taxon>
        <taxon>Platyhelminthes</taxon>
        <taxon>Trematoda</taxon>
        <taxon>Digenea</taxon>
        <taxon>Strigeidida</taxon>
        <taxon>Schistosomatoidea</taxon>
        <taxon>Schistosomatidae</taxon>
        <taxon>Trichobilharzia</taxon>
    </lineage>
</organism>
<accession>A0AA85K8H8</accession>
<keyword evidence="1" id="KW-0812">Transmembrane</keyword>
<feature type="transmembrane region" description="Helical" evidence="1">
    <location>
        <begin position="158"/>
        <end position="173"/>
    </location>
</feature>
<feature type="transmembrane region" description="Helical" evidence="1">
    <location>
        <begin position="100"/>
        <end position="120"/>
    </location>
</feature>
<keyword evidence="1" id="KW-0472">Membrane</keyword>
<name>A0AA85K8H8_TRIRE</name>
<feature type="transmembrane region" description="Helical" evidence="1">
    <location>
        <begin position="73"/>
        <end position="93"/>
    </location>
</feature>
<reference evidence="2" key="1">
    <citation type="submission" date="2022-06" db="EMBL/GenBank/DDBJ databases">
        <authorList>
            <person name="Berger JAMES D."/>
            <person name="Berger JAMES D."/>
        </authorList>
    </citation>
    <scope>NUCLEOTIDE SEQUENCE [LARGE SCALE GENOMIC DNA]</scope>
</reference>
<feature type="transmembrane region" description="Helical" evidence="1">
    <location>
        <begin position="126"/>
        <end position="146"/>
    </location>
</feature>
<feature type="transmembrane region" description="Helical" evidence="1">
    <location>
        <begin position="6"/>
        <end position="28"/>
    </location>
</feature>
<keyword evidence="2" id="KW-1185">Reference proteome</keyword>